<dbReference type="InterPro" id="IPR016174">
    <property type="entry name" value="Di-haem_cyt_TM"/>
</dbReference>
<accession>A0A6N9HCL5</accession>
<dbReference type="InterPro" id="IPR011577">
    <property type="entry name" value="Cyt_b561_bac/Ni-Hgenase"/>
</dbReference>
<reference evidence="8 9" key="1">
    <citation type="submission" date="2019-12" db="EMBL/GenBank/DDBJ databases">
        <title>Novel species isolated from a subtropical stream in China.</title>
        <authorList>
            <person name="Lu H."/>
        </authorList>
    </citation>
    <scope>NUCLEOTIDE SEQUENCE [LARGE SCALE GENOMIC DNA]</scope>
    <source>
        <strain evidence="8 9">DS3</strain>
    </source>
</reference>
<dbReference type="PANTHER" id="PTHR30485:SF2">
    <property type="entry name" value="BLL0597 PROTEIN"/>
    <property type="match status" value="1"/>
</dbReference>
<feature type="transmembrane region" description="Helical" evidence="6">
    <location>
        <begin position="46"/>
        <end position="63"/>
    </location>
</feature>
<evidence type="ECO:0000313" key="8">
    <source>
        <dbReference type="EMBL" id="MYN01186.1"/>
    </source>
</evidence>
<keyword evidence="9" id="KW-1185">Reference proteome</keyword>
<evidence type="ECO:0000256" key="3">
    <source>
        <dbReference type="ARBA" id="ARBA00022692"/>
    </source>
</evidence>
<feature type="transmembrane region" description="Helical" evidence="6">
    <location>
        <begin position="142"/>
        <end position="160"/>
    </location>
</feature>
<comment type="caution">
    <text evidence="8">The sequence shown here is derived from an EMBL/GenBank/DDBJ whole genome shotgun (WGS) entry which is preliminary data.</text>
</comment>
<dbReference type="SUPFAM" id="SSF81342">
    <property type="entry name" value="Transmembrane di-heme cytochromes"/>
    <property type="match status" value="1"/>
</dbReference>
<dbReference type="GO" id="GO:0022904">
    <property type="term" value="P:respiratory electron transport chain"/>
    <property type="evidence" value="ECO:0007669"/>
    <property type="project" value="InterPro"/>
</dbReference>
<dbReference type="GO" id="GO:0009055">
    <property type="term" value="F:electron transfer activity"/>
    <property type="evidence" value="ECO:0007669"/>
    <property type="project" value="InterPro"/>
</dbReference>
<proteinExistence type="predicted"/>
<evidence type="ECO:0000256" key="2">
    <source>
        <dbReference type="ARBA" id="ARBA00022475"/>
    </source>
</evidence>
<evidence type="ECO:0000256" key="5">
    <source>
        <dbReference type="ARBA" id="ARBA00023136"/>
    </source>
</evidence>
<keyword evidence="2" id="KW-1003">Cell membrane</keyword>
<dbReference type="GO" id="GO:0005886">
    <property type="term" value="C:plasma membrane"/>
    <property type="evidence" value="ECO:0007669"/>
    <property type="project" value="UniProtKB-SubCell"/>
</dbReference>
<feature type="transmembrane region" description="Helical" evidence="6">
    <location>
        <begin position="185"/>
        <end position="203"/>
    </location>
</feature>
<dbReference type="InterPro" id="IPR051542">
    <property type="entry name" value="Hydrogenase_cytochrome"/>
</dbReference>
<evidence type="ECO:0000259" key="7">
    <source>
        <dbReference type="Pfam" id="PF01292"/>
    </source>
</evidence>
<evidence type="ECO:0000256" key="4">
    <source>
        <dbReference type="ARBA" id="ARBA00022989"/>
    </source>
</evidence>
<dbReference type="PANTHER" id="PTHR30485">
    <property type="entry name" value="NI/FE-HYDROGENASE 1 B-TYPE CYTOCHROME SUBUNIT"/>
    <property type="match status" value="1"/>
</dbReference>
<keyword evidence="3 6" id="KW-0812">Transmembrane</keyword>
<feature type="transmembrane region" description="Helical" evidence="6">
    <location>
        <begin position="18"/>
        <end position="34"/>
    </location>
</feature>
<protein>
    <submittedName>
        <fullName evidence="8">Cytochrome B</fullName>
    </submittedName>
</protein>
<evidence type="ECO:0000256" key="6">
    <source>
        <dbReference type="SAM" id="Phobius"/>
    </source>
</evidence>
<keyword evidence="5 6" id="KW-0472">Membrane</keyword>
<sequence>MNTKPLQKVLVWDAPVRAFHWLIVLNFIGAYLTAEHDSWRQLHITFGYTMAGLVVFRLIWGLIGTRYARFSAFVRGPRQVLDYFRCLLNRQPGNDIGHNPAGALAIVAMLGMTILVTTTGYATYKEFGGELLEELHEGLANAMLLVVAVHIAGVLLSSWMHDENLVRAMIDGQKRGNPKDGIHSAWYSIALVLILAVLGFWWMQWRLPI</sequence>
<dbReference type="AlphaFoldDB" id="A0A6N9HCL5"/>
<evidence type="ECO:0000313" key="9">
    <source>
        <dbReference type="Proteomes" id="UP000448575"/>
    </source>
</evidence>
<keyword evidence="4 6" id="KW-1133">Transmembrane helix</keyword>
<feature type="transmembrane region" description="Helical" evidence="6">
    <location>
        <begin position="101"/>
        <end position="122"/>
    </location>
</feature>
<name>A0A6N9HCL5_9BURK</name>
<dbReference type="GO" id="GO:0020037">
    <property type="term" value="F:heme binding"/>
    <property type="evidence" value="ECO:0007669"/>
    <property type="project" value="TreeGrafter"/>
</dbReference>
<dbReference type="Gene3D" id="1.20.950.20">
    <property type="entry name" value="Transmembrane di-heme cytochromes, Chain C"/>
    <property type="match status" value="1"/>
</dbReference>
<feature type="domain" description="Cytochrome b561 bacterial/Ni-hydrogenase" evidence="7">
    <location>
        <begin position="11"/>
        <end position="172"/>
    </location>
</feature>
<dbReference type="Proteomes" id="UP000448575">
    <property type="component" value="Unassembled WGS sequence"/>
</dbReference>
<gene>
    <name evidence="8" type="ORF">GTP41_03640</name>
</gene>
<comment type="subcellular location">
    <subcellularLocation>
        <location evidence="1">Cell membrane</location>
        <topology evidence="1">Multi-pass membrane protein</topology>
    </subcellularLocation>
</comment>
<dbReference type="RefSeq" id="WP_161024200.1">
    <property type="nucleotide sequence ID" value="NZ_WWCJ01000002.1"/>
</dbReference>
<dbReference type="EMBL" id="WWCJ01000002">
    <property type="protein sequence ID" value="MYN01186.1"/>
    <property type="molecule type" value="Genomic_DNA"/>
</dbReference>
<organism evidence="8 9">
    <name type="scientific">Pseudoduganella guangdongensis</name>
    <dbReference type="NCBI Taxonomy" id="2692179"/>
    <lineage>
        <taxon>Bacteria</taxon>
        <taxon>Pseudomonadati</taxon>
        <taxon>Pseudomonadota</taxon>
        <taxon>Betaproteobacteria</taxon>
        <taxon>Burkholderiales</taxon>
        <taxon>Oxalobacteraceae</taxon>
        <taxon>Telluria group</taxon>
        <taxon>Pseudoduganella</taxon>
    </lineage>
</organism>
<dbReference type="Pfam" id="PF01292">
    <property type="entry name" value="Ni_hydr_CYTB"/>
    <property type="match status" value="1"/>
</dbReference>
<evidence type="ECO:0000256" key="1">
    <source>
        <dbReference type="ARBA" id="ARBA00004651"/>
    </source>
</evidence>